<evidence type="ECO:0000256" key="4">
    <source>
        <dbReference type="ARBA" id="ARBA00022622"/>
    </source>
</evidence>
<dbReference type="Gene3D" id="1.10.110.10">
    <property type="entry name" value="Plant lipid-transfer and hydrophobic proteins"/>
    <property type="match status" value="1"/>
</dbReference>
<dbReference type="SUPFAM" id="SSF47699">
    <property type="entry name" value="Bifunctional inhibitor/lipid-transfer protein/seed storage 2S albumin"/>
    <property type="match status" value="1"/>
</dbReference>
<feature type="chain" id="PRO_5042148489" description="Bifunctional inhibitor/plant lipid transfer protein/seed storage helical domain-containing protein" evidence="11">
    <location>
        <begin position="31"/>
        <end position="195"/>
    </location>
</feature>
<dbReference type="Pfam" id="PF14368">
    <property type="entry name" value="LTP_2"/>
    <property type="match status" value="1"/>
</dbReference>
<keyword evidence="7" id="KW-0325">Glycoprotein</keyword>
<dbReference type="InterPro" id="IPR036312">
    <property type="entry name" value="Bifun_inhib/LTP/seed_sf"/>
</dbReference>
<dbReference type="AlphaFoldDB" id="A0AAD2A472"/>
<proteinExistence type="inferred from homology"/>
<keyword evidence="10" id="KW-1133">Transmembrane helix</keyword>
<dbReference type="InterPro" id="IPR016140">
    <property type="entry name" value="Bifunc_inhib/LTP/seed_store"/>
</dbReference>
<feature type="signal peptide" evidence="11">
    <location>
        <begin position="1"/>
        <end position="30"/>
    </location>
</feature>
<evidence type="ECO:0000256" key="1">
    <source>
        <dbReference type="ARBA" id="ARBA00004609"/>
    </source>
</evidence>
<dbReference type="CDD" id="cd00010">
    <property type="entry name" value="AAI_LTSS"/>
    <property type="match status" value="1"/>
</dbReference>
<evidence type="ECO:0000256" key="2">
    <source>
        <dbReference type="ARBA" id="ARBA00009748"/>
    </source>
</evidence>
<dbReference type="SMART" id="SM00499">
    <property type="entry name" value="AAI"/>
    <property type="match status" value="1"/>
</dbReference>
<evidence type="ECO:0000256" key="6">
    <source>
        <dbReference type="ARBA" id="ARBA00023157"/>
    </source>
</evidence>
<keyword evidence="5 11" id="KW-0732">Signal</keyword>
<gene>
    <name evidence="13" type="ORF">FPE_LOCUS28779</name>
</gene>
<evidence type="ECO:0000256" key="11">
    <source>
        <dbReference type="SAM" id="SignalP"/>
    </source>
</evidence>
<protein>
    <recommendedName>
        <fullName evidence="12">Bifunctional inhibitor/plant lipid transfer protein/seed storage helical domain-containing protein</fullName>
    </recommendedName>
</protein>
<name>A0AAD2A472_9LAMI</name>
<evidence type="ECO:0000256" key="7">
    <source>
        <dbReference type="ARBA" id="ARBA00023180"/>
    </source>
</evidence>
<comment type="similarity">
    <text evidence="2">Belongs to the plant LTP family.</text>
</comment>
<keyword evidence="3" id="KW-1003">Cell membrane</keyword>
<evidence type="ECO:0000256" key="5">
    <source>
        <dbReference type="ARBA" id="ARBA00022729"/>
    </source>
</evidence>
<dbReference type="PANTHER" id="PTHR33044">
    <property type="entry name" value="BIFUNCTIONAL INHIBITOR/LIPID-TRANSFER PROTEIN/SEED STORAGE 2S ALBUMIN SUPERFAMILY PROTEIN-RELATED"/>
    <property type="match status" value="1"/>
</dbReference>
<keyword evidence="10" id="KW-0812">Transmembrane</keyword>
<evidence type="ECO:0000256" key="10">
    <source>
        <dbReference type="SAM" id="Phobius"/>
    </source>
</evidence>
<evidence type="ECO:0000313" key="13">
    <source>
        <dbReference type="EMBL" id="CAI9781349.1"/>
    </source>
</evidence>
<organism evidence="13 14">
    <name type="scientific">Fraxinus pennsylvanica</name>
    <dbReference type="NCBI Taxonomy" id="56036"/>
    <lineage>
        <taxon>Eukaryota</taxon>
        <taxon>Viridiplantae</taxon>
        <taxon>Streptophyta</taxon>
        <taxon>Embryophyta</taxon>
        <taxon>Tracheophyta</taxon>
        <taxon>Spermatophyta</taxon>
        <taxon>Magnoliopsida</taxon>
        <taxon>eudicotyledons</taxon>
        <taxon>Gunneridae</taxon>
        <taxon>Pentapetalae</taxon>
        <taxon>asterids</taxon>
        <taxon>lamiids</taxon>
        <taxon>Lamiales</taxon>
        <taxon>Oleaceae</taxon>
        <taxon>Oleeae</taxon>
        <taxon>Fraxinus</taxon>
    </lineage>
</organism>
<reference evidence="13" key="1">
    <citation type="submission" date="2023-05" db="EMBL/GenBank/DDBJ databases">
        <authorList>
            <person name="Huff M."/>
        </authorList>
    </citation>
    <scope>NUCLEOTIDE SEQUENCE</scope>
</reference>
<evidence type="ECO:0000259" key="12">
    <source>
        <dbReference type="SMART" id="SM00499"/>
    </source>
</evidence>
<dbReference type="GO" id="GO:0098552">
    <property type="term" value="C:side of membrane"/>
    <property type="evidence" value="ECO:0007669"/>
    <property type="project" value="UniProtKB-KW"/>
</dbReference>
<dbReference type="InterPro" id="IPR043325">
    <property type="entry name" value="LTSS"/>
</dbReference>
<evidence type="ECO:0000256" key="8">
    <source>
        <dbReference type="ARBA" id="ARBA00023288"/>
    </source>
</evidence>
<evidence type="ECO:0000256" key="3">
    <source>
        <dbReference type="ARBA" id="ARBA00022475"/>
    </source>
</evidence>
<sequence length="195" mass="20221">MAKPTTTTTAKAYSLIIITVFLVALPCLRAQSTPAPAPATEPPVAPGPLAPSPGVDCFSYLLNLSDCLTFVEPGSNLTKPDKACCPELSNLLNSQPICLCQMLRDPNQFGLTVDMKKALQLPSACNTPPVSLCSVLGVPVGAPAPSEGPISSGGPVAANPAPGNRGNGSPRNLASTQHFLVGLAFILFINVFYNY</sequence>
<evidence type="ECO:0000256" key="9">
    <source>
        <dbReference type="SAM" id="MobiDB-lite"/>
    </source>
</evidence>
<evidence type="ECO:0000313" key="14">
    <source>
        <dbReference type="Proteomes" id="UP000834106"/>
    </source>
</evidence>
<keyword evidence="4" id="KW-0336">GPI-anchor</keyword>
<feature type="region of interest" description="Disordered" evidence="9">
    <location>
        <begin position="146"/>
        <end position="170"/>
    </location>
</feature>
<dbReference type="Proteomes" id="UP000834106">
    <property type="component" value="Chromosome 18"/>
</dbReference>
<comment type="subcellular location">
    <subcellularLocation>
        <location evidence="1">Cell membrane</location>
        <topology evidence="1">Lipid-anchor</topology>
        <topology evidence="1">GPI-anchor</topology>
    </subcellularLocation>
</comment>
<dbReference type="GO" id="GO:0005886">
    <property type="term" value="C:plasma membrane"/>
    <property type="evidence" value="ECO:0007669"/>
    <property type="project" value="UniProtKB-SubCell"/>
</dbReference>
<accession>A0AAD2A472</accession>
<keyword evidence="14" id="KW-1185">Reference proteome</keyword>
<feature type="domain" description="Bifunctional inhibitor/plant lipid transfer protein/seed storage helical" evidence="12">
    <location>
        <begin position="57"/>
        <end position="133"/>
    </location>
</feature>
<feature type="transmembrane region" description="Helical" evidence="10">
    <location>
        <begin position="175"/>
        <end position="193"/>
    </location>
</feature>
<keyword evidence="8" id="KW-0449">Lipoprotein</keyword>
<keyword evidence="6" id="KW-1015">Disulfide bond</keyword>
<dbReference type="EMBL" id="OU503053">
    <property type="protein sequence ID" value="CAI9781349.1"/>
    <property type="molecule type" value="Genomic_DNA"/>
</dbReference>
<keyword evidence="10" id="KW-0472">Membrane</keyword>